<dbReference type="CDD" id="cd03884">
    <property type="entry name" value="M20_bAS"/>
    <property type="match status" value="1"/>
</dbReference>
<dbReference type="PANTHER" id="PTHR32494:SF5">
    <property type="entry name" value="ALLANTOATE AMIDOHYDROLASE"/>
    <property type="match status" value="1"/>
</dbReference>
<dbReference type="PIRSF" id="PIRSF001235">
    <property type="entry name" value="Amidase_carbamoylase"/>
    <property type="match status" value="1"/>
</dbReference>
<dbReference type="EC" id="3.5.1.87" evidence="4"/>
<dbReference type="SUPFAM" id="SSF55031">
    <property type="entry name" value="Bacterial exopeptidase dimerisation domain"/>
    <property type="match status" value="1"/>
</dbReference>
<name>A0ABT9YMJ2_9BACI</name>
<dbReference type="InterPro" id="IPR010158">
    <property type="entry name" value="Amidase_Cbmase"/>
</dbReference>
<dbReference type="Pfam" id="PF01546">
    <property type="entry name" value="Peptidase_M20"/>
    <property type="match status" value="1"/>
</dbReference>
<dbReference type="RefSeq" id="WP_306985655.1">
    <property type="nucleotide sequence ID" value="NZ_JAUSUA010000008.1"/>
</dbReference>
<dbReference type="InterPro" id="IPR001261">
    <property type="entry name" value="ArgE/DapE_CS"/>
</dbReference>
<dbReference type="SUPFAM" id="SSF53187">
    <property type="entry name" value="Zn-dependent exopeptidases"/>
    <property type="match status" value="1"/>
</dbReference>
<evidence type="ECO:0000313" key="4">
    <source>
        <dbReference type="EMBL" id="MDQ0209075.1"/>
    </source>
</evidence>
<dbReference type="PROSITE" id="PS00758">
    <property type="entry name" value="ARGE_DAPE_CPG2_1"/>
    <property type="match status" value="1"/>
</dbReference>
<evidence type="ECO:0000256" key="1">
    <source>
        <dbReference type="ARBA" id="ARBA00006153"/>
    </source>
</evidence>
<dbReference type="Proteomes" id="UP001225034">
    <property type="component" value="Unassembled WGS sequence"/>
</dbReference>
<dbReference type="Pfam" id="PF07687">
    <property type="entry name" value="M20_dimer"/>
    <property type="match status" value="1"/>
</dbReference>
<evidence type="ECO:0000259" key="3">
    <source>
        <dbReference type="Pfam" id="PF07687"/>
    </source>
</evidence>
<dbReference type="Gene3D" id="3.30.70.360">
    <property type="match status" value="1"/>
</dbReference>
<keyword evidence="2 4" id="KW-0378">Hydrolase</keyword>
<dbReference type="NCBIfam" id="TIGR01879">
    <property type="entry name" value="hydantase"/>
    <property type="match status" value="1"/>
</dbReference>
<dbReference type="InterPro" id="IPR002933">
    <property type="entry name" value="Peptidase_M20"/>
</dbReference>
<dbReference type="InterPro" id="IPR011650">
    <property type="entry name" value="Peptidase_M20_dimer"/>
</dbReference>
<sequence length="421" mass="45477">MKEWLYQHLLQLNTTETMNQLEGFTRLGYSQDEVKAMQAFQNIAKSLNMTTERDEAGNIHAVWNPAGSDKSPLAFVSHLDTVTNGGGYDGLAGILCGLGVIKRLQDEKFKPVRPISIICFASEESDRFGVSTLGSKAVAGKIKNDLKESLASLIDKNGVSIREAVESTGLSWDHFDQAEKSKTSYHRVIELHIEQGTQIEVAGKEAAAVQAIACPVRLIVTIDGKSGHTGTTPMHNRQDALLAAAPIISFTSAKAIELADEAGVPLVATVSSIDCSPNAITVIPGRIELGIDIRSVDDTSKEKMAHAIRDELISVEQEFGVTTKVQELVNNPSVLLDTDVHQSLLESIEEAGYLSYSMNSGAGHDIMNMASKWPSGLIFIPCRDGVSHHPSEHASIEDLEKGVTIMTHYAKKEAGGSSLED</sequence>
<keyword evidence="5" id="KW-1185">Reference proteome</keyword>
<dbReference type="GO" id="GO:0050538">
    <property type="term" value="F:N-carbamoyl-L-amino-acid hydrolase activity"/>
    <property type="evidence" value="ECO:0007669"/>
    <property type="project" value="UniProtKB-EC"/>
</dbReference>
<comment type="caution">
    <text evidence="4">The sequence shown here is derived from an EMBL/GenBank/DDBJ whole genome shotgun (WGS) entry which is preliminary data.</text>
</comment>
<dbReference type="InterPro" id="IPR036264">
    <property type="entry name" value="Bact_exopeptidase_dim_dom"/>
</dbReference>
<feature type="domain" description="Peptidase M20 dimerisation" evidence="3">
    <location>
        <begin position="219"/>
        <end position="312"/>
    </location>
</feature>
<dbReference type="PANTHER" id="PTHR32494">
    <property type="entry name" value="ALLANTOATE DEIMINASE-RELATED"/>
    <property type="match status" value="1"/>
</dbReference>
<evidence type="ECO:0000256" key="2">
    <source>
        <dbReference type="ARBA" id="ARBA00022801"/>
    </source>
</evidence>
<evidence type="ECO:0000313" key="5">
    <source>
        <dbReference type="Proteomes" id="UP001225034"/>
    </source>
</evidence>
<proteinExistence type="inferred from homology"/>
<reference evidence="4 5" key="1">
    <citation type="submission" date="2023-07" db="EMBL/GenBank/DDBJ databases">
        <title>Genomic Encyclopedia of Type Strains, Phase IV (KMG-IV): sequencing the most valuable type-strain genomes for metagenomic binning, comparative biology and taxonomic classification.</title>
        <authorList>
            <person name="Goeker M."/>
        </authorList>
    </citation>
    <scope>NUCLEOTIDE SEQUENCE [LARGE SCALE GENOMIC DNA]</scope>
    <source>
        <strain evidence="4 5">DSM 19154</strain>
    </source>
</reference>
<accession>A0ABT9YMJ2</accession>
<dbReference type="EMBL" id="JAUSUA010000008">
    <property type="protein sequence ID" value="MDQ0209075.1"/>
    <property type="molecule type" value="Genomic_DNA"/>
</dbReference>
<comment type="similarity">
    <text evidence="1">Belongs to the peptidase M20 family.</text>
</comment>
<dbReference type="Gene3D" id="3.40.630.10">
    <property type="entry name" value="Zn peptidases"/>
    <property type="match status" value="1"/>
</dbReference>
<gene>
    <name evidence="4" type="ORF">J2S05_003910</name>
</gene>
<organism evidence="4 5">
    <name type="scientific">Alkalicoccobacillus murimartini</name>
    <dbReference type="NCBI Taxonomy" id="171685"/>
    <lineage>
        <taxon>Bacteria</taxon>
        <taxon>Bacillati</taxon>
        <taxon>Bacillota</taxon>
        <taxon>Bacilli</taxon>
        <taxon>Bacillales</taxon>
        <taxon>Bacillaceae</taxon>
        <taxon>Alkalicoccobacillus</taxon>
    </lineage>
</organism>
<protein>
    <submittedName>
        <fullName evidence="4">N-carbamoyl-L-amino-acid hydrolase</fullName>
        <ecNumber evidence="4">3.5.1.87</ecNumber>
    </submittedName>
</protein>